<dbReference type="InterPro" id="IPR001818">
    <property type="entry name" value="Pept_M10_metallopeptidase"/>
</dbReference>
<comment type="caution">
    <text evidence="18">The sequence shown here is derived from an EMBL/GenBank/DDBJ whole genome shotgun (WGS) entry which is preliminary data.</text>
</comment>
<dbReference type="Proteomes" id="UP001281410">
    <property type="component" value="Unassembled WGS sequence"/>
</dbReference>
<dbReference type="Gene3D" id="3.40.395.10">
    <property type="entry name" value="Adenoviral Proteinase, Chain A"/>
    <property type="match status" value="1"/>
</dbReference>
<keyword evidence="6 14" id="KW-0479">Metal-binding</keyword>
<dbReference type="InterPro" id="IPR002477">
    <property type="entry name" value="Peptidoglycan-bd-like"/>
</dbReference>
<evidence type="ECO:0000256" key="8">
    <source>
        <dbReference type="ARBA" id="ARBA00022801"/>
    </source>
</evidence>
<dbReference type="Gene3D" id="3.40.390.10">
    <property type="entry name" value="Collagenase (Catalytic Domain)"/>
    <property type="match status" value="1"/>
</dbReference>
<evidence type="ECO:0000256" key="10">
    <source>
        <dbReference type="ARBA" id="ARBA00023049"/>
    </source>
</evidence>
<keyword evidence="8" id="KW-0378">Hydrolase</keyword>
<dbReference type="InterPro" id="IPR021190">
    <property type="entry name" value="Pept_M10A"/>
</dbReference>
<feature type="compositionally biased region" description="Low complexity" evidence="16">
    <location>
        <begin position="106"/>
        <end position="119"/>
    </location>
</feature>
<evidence type="ECO:0000313" key="19">
    <source>
        <dbReference type="Proteomes" id="UP001281410"/>
    </source>
</evidence>
<feature type="compositionally biased region" description="Basic and acidic residues" evidence="16">
    <location>
        <begin position="563"/>
        <end position="573"/>
    </location>
</feature>
<dbReference type="PROSITE" id="PS50600">
    <property type="entry name" value="ULP_PROTEASE"/>
    <property type="match status" value="1"/>
</dbReference>
<protein>
    <recommendedName>
        <fullName evidence="17">Ubiquitin-like protease family profile domain-containing protein</fullName>
    </recommendedName>
</protein>
<dbReference type="GO" id="GO:0030198">
    <property type="term" value="P:extracellular matrix organization"/>
    <property type="evidence" value="ECO:0007669"/>
    <property type="project" value="TreeGrafter"/>
</dbReference>
<comment type="cofactor">
    <cofactor evidence="14">
        <name>Zn(2+)</name>
        <dbReference type="ChEBI" id="CHEBI:29105"/>
    </cofactor>
    <text evidence="14">Binds 2 Zn(2+) ions per subunit.</text>
</comment>
<keyword evidence="4" id="KW-0336">GPI-anchor</keyword>
<dbReference type="AlphaFoldDB" id="A0AAE0AT28"/>
<dbReference type="GO" id="GO:0031012">
    <property type="term" value="C:extracellular matrix"/>
    <property type="evidence" value="ECO:0007669"/>
    <property type="project" value="InterPro"/>
</dbReference>
<evidence type="ECO:0000256" key="14">
    <source>
        <dbReference type="PIRSR" id="PIRSR621190-2"/>
    </source>
</evidence>
<dbReference type="GO" id="GO:0098552">
    <property type="term" value="C:side of membrane"/>
    <property type="evidence" value="ECO:0007669"/>
    <property type="project" value="UniProtKB-KW"/>
</dbReference>
<evidence type="ECO:0000256" key="11">
    <source>
        <dbReference type="ARBA" id="ARBA00023145"/>
    </source>
</evidence>
<feature type="binding site" evidence="14">
    <location>
        <position position="198"/>
    </location>
    <ligand>
        <name>Ca(2+)</name>
        <dbReference type="ChEBI" id="CHEBI:29108"/>
        <label>3</label>
    </ligand>
</feature>
<dbReference type="GO" id="GO:0005886">
    <property type="term" value="C:plasma membrane"/>
    <property type="evidence" value="ECO:0007669"/>
    <property type="project" value="UniProtKB-SubCell"/>
</dbReference>
<feature type="domain" description="Ubiquitin-like protease family profile" evidence="17">
    <location>
        <begin position="672"/>
        <end position="859"/>
    </location>
</feature>
<comment type="similarity">
    <text evidence="2">Belongs to the peptidase C48 family.</text>
</comment>
<dbReference type="SUPFAM" id="SSF54001">
    <property type="entry name" value="Cysteine proteinases"/>
    <property type="match status" value="1"/>
</dbReference>
<dbReference type="InterPro" id="IPR036365">
    <property type="entry name" value="PGBD-like_sf"/>
</dbReference>
<keyword evidence="7" id="KW-0732">Signal</keyword>
<comment type="cofactor">
    <cofactor evidence="14">
        <name>Ca(2+)</name>
        <dbReference type="ChEBI" id="CHEBI:29108"/>
    </cofactor>
    <text evidence="14">Can bind about 5 Ca(2+) ions per subunit.</text>
</comment>
<dbReference type="SUPFAM" id="SSF55486">
    <property type="entry name" value="Metalloproteases ('zincins'), catalytic domain"/>
    <property type="match status" value="1"/>
</dbReference>
<dbReference type="PANTHER" id="PTHR10201">
    <property type="entry name" value="MATRIX METALLOPROTEINASE"/>
    <property type="match status" value="1"/>
</dbReference>
<feature type="binding site" evidence="14">
    <location>
        <position position="220"/>
    </location>
    <ligand>
        <name>Ca(2+)</name>
        <dbReference type="ChEBI" id="CHEBI:29108"/>
        <label>1</label>
    </ligand>
</feature>
<accession>A0AAE0AT28</accession>
<feature type="binding site" description="in inhibited form" evidence="14">
    <location>
        <position position="96"/>
    </location>
    <ligand>
        <name>Zn(2+)</name>
        <dbReference type="ChEBI" id="CHEBI:29105"/>
        <label>2</label>
        <note>catalytic</note>
    </ligand>
</feature>
<dbReference type="GO" id="GO:0030574">
    <property type="term" value="P:collagen catabolic process"/>
    <property type="evidence" value="ECO:0007669"/>
    <property type="project" value="TreeGrafter"/>
</dbReference>
<keyword evidence="5" id="KW-0645">Protease</keyword>
<evidence type="ECO:0000259" key="17">
    <source>
        <dbReference type="PROSITE" id="PS50600"/>
    </source>
</evidence>
<evidence type="ECO:0000256" key="15">
    <source>
        <dbReference type="PIRSR" id="PIRSR621190-5"/>
    </source>
</evidence>
<dbReference type="InterPro" id="IPR038765">
    <property type="entry name" value="Papain-like_cys_pep_sf"/>
</dbReference>
<evidence type="ECO:0000256" key="1">
    <source>
        <dbReference type="ARBA" id="ARBA00004471"/>
    </source>
</evidence>
<reference evidence="18" key="1">
    <citation type="journal article" date="2023" name="Plant J.">
        <title>Genome sequences and population genomics provide insights into the demographic history, inbreeding, and mutation load of two 'living fossil' tree species of Dipteronia.</title>
        <authorList>
            <person name="Feng Y."/>
            <person name="Comes H.P."/>
            <person name="Chen J."/>
            <person name="Zhu S."/>
            <person name="Lu R."/>
            <person name="Zhang X."/>
            <person name="Li P."/>
            <person name="Qiu J."/>
            <person name="Olsen K.M."/>
            <person name="Qiu Y."/>
        </authorList>
    </citation>
    <scope>NUCLEOTIDE SEQUENCE</scope>
    <source>
        <strain evidence="18">NBL</strain>
    </source>
</reference>
<feature type="active site" evidence="13">
    <location>
        <position position="248"/>
    </location>
</feature>
<feature type="binding site" evidence="14">
    <location>
        <position position="247"/>
    </location>
    <ligand>
        <name>Zn(2+)</name>
        <dbReference type="ChEBI" id="CHEBI:29105"/>
        <label>2</label>
        <note>catalytic</note>
    </ligand>
</feature>
<comment type="subcellular location">
    <subcellularLocation>
        <location evidence="1">Cell membrane</location>
        <topology evidence="1">Lipid-anchor</topology>
        <topology evidence="1">GPI-anchor</topology>
        <orientation evidence="1">Extracellular side</orientation>
    </subcellularLocation>
</comment>
<dbReference type="GO" id="GO:0004222">
    <property type="term" value="F:metalloendopeptidase activity"/>
    <property type="evidence" value="ECO:0007669"/>
    <property type="project" value="InterPro"/>
</dbReference>
<keyword evidence="19" id="KW-1185">Reference proteome</keyword>
<keyword evidence="10" id="KW-0482">Metalloprotease</keyword>
<evidence type="ECO:0000256" key="12">
    <source>
        <dbReference type="ARBA" id="ARBA00023180"/>
    </source>
</evidence>
<evidence type="ECO:0000256" key="13">
    <source>
        <dbReference type="PIRSR" id="PIRSR621190-1"/>
    </source>
</evidence>
<feature type="binding site" evidence="14">
    <location>
        <position position="217"/>
    </location>
    <ligand>
        <name>Ca(2+)</name>
        <dbReference type="ChEBI" id="CHEBI:29108"/>
        <label>3</label>
    </ligand>
</feature>
<dbReference type="GO" id="GO:0008234">
    <property type="term" value="F:cysteine-type peptidase activity"/>
    <property type="evidence" value="ECO:0007669"/>
    <property type="project" value="InterPro"/>
</dbReference>
<dbReference type="SMART" id="SM00235">
    <property type="entry name" value="ZnMc"/>
    <property type="match status" value="1"/>
</dbReference>
<organism evidence="18 19">
    <name type="scientific">Dipteronia sinensis</name>
    <dbReference type="NCBI Taxonomy" id="43782"/>
    <lineage>
        <taxon>Eukaryota</taxon>
        <taxon>Viridiplantae</taxon>
        <taxon>Streptophyta</taxon>
        <taxon>Embryophyta</taxon>
        <taxon>Tracheophyta</taxon>
        <taxon>Spermatophyta</taxon>
        <taxon>Magnoliopsida</taxon>
        <taxon>eudicotyledons</taxon>
        <taxon>Gunneridae</taxon>
        <taxon>Pentapetalae</taxon>
        <taxon>rosids</taxon>
        <taxon>malvids</taxon>
        <taxon>Sapindales</taxon>
        <taxon>Sapindaceae</taxon>
        <taxon>Hippocastanoideae</taxon>
        <taxon>Acereae</taxon>
        <taxon>Dipteronia</taxon>
    </lineage>
</organism>
<evidence type="ECO:0000256" key="4">
    <source>
        <dbReference type="ARBA" id="ARBA00022622"/>
    </source>
</evidence>
<evidence type="ECO:0000256" key="9">
    <source>
        <dbReference type="ARBA" id="ARBA00022833"/>
    </source>
</evidence>
<dbReference type="Pfam" id="PF01471">
    <property type="entry name" value="PG_binding_1"/>
    <property type="match status" value="1"/>
</dbReference>
<feature type="binding site" evidence="14">
    <location>
        <position position="220"/>
    </location>
    <ligand>
        <name>Ca(2+)</name>
        <dbReference type="ChEBI" id="CHEBI:29108"/>
        <label>3</label>
    </ligand>
</feature>
<feature type="binding site" evidence="14">
    <location>
        <position position="257"/>
    </location>
    <ligand>
        <name>Zn(2+)</name>
        <dbReference type="ChEBI" id="CHEBI:29105"/>
        <label>2</label>
        <note>catalytic</note>
    </ligand>
</feature>
<keyword evidence="14" id="KW-0106">Calcium</keyword>
<dbReference type="EMBL" id="JANJYJ010000003">
    <property type="protein sequence ID" value="KAK3223215.1"/>
    <property type="molecule type" value="Genomic_DNA"/>
</dbReference>
<evidence type="ECO:0000256" key="5">
    <source>
        <dbReference type="ARBA" id="ARBA00022670"/>
    </source>
</evidence>
<feature type="binding site" evidence="14">
    <location>
        <position position="190"/>
    </location>
    <ligand>
        <name>Zn(2+)</name>
        <dbReference type="ChEBI" id="CHEBI:29105"/>
        <label>1</label>
    </ligand>
</feature>
<evidence type="ECO:0000256" key="6">
    <source>
        <dbReference type="ARBA" id="ARBA00022723"/>
    </source>
</evidence>
<keyword evidence="11" id="KW-0865">Zymogen</keyword>
<feature type="binding site" evidence="14">
    <location>
        <position position="205"/>
    </location>
    <ligand>
        <name>Zn(2+)</name>
        <dbReference type="ChEBI" id="CHEBI:29105"/>
        <label>1</label>
    </ligand>
</feature>
<keyword evidence="4" id="KW-0472">Membrane</keyword>
<dbReference type="GO" id="GO:0008270">
    <property type="term" value="F:zinc ion binding"/>
    <property type="evidence" value="ECO:0007669"/>
    <property type="project" value="InterPro"/>
</dbReference>
<feature type="binding site" evidence="14">
    <location>
        <position position="180"/>
    </location>
    <ligand>
        <name>Ca(2+)</name>
        <dbReference type="ChEBI" id="CHEBI:29108"/>
        <label>2</label>
    </ligand>
</feature>
<dbReference type="SUPFAM" id="SSF47090">
    <property type="entry name" value="PGBD-like"/>
    <property type="match status" value="1"/>
</dbReference>
<dbReference type="InterPro" id="IPR003653">
    <property type="entry name" value="Peptidase_C48_C"/>
</dbReference>
<proteinExistence type="inferred from homology"/>
<dbReference type="FunFam" id="3.40.390.10:FF:000018">
    <property type="entry name" value="Metalloendoproteinase 1"/>
    <property type="match status" value="1"/>
</dbReference>
<evidence type="ECO:0000256" key="16">
    <source>
        <dbReference type="SAM" id="MobiDB-lite"/>
    </source>
</evidence>
<dbReference type="PRINTS" id="PR00138">
    <property type="entry name" value="MATRIXIN"/>
</dbReference>
<feature type="binding site" evidence="14">
    <location>
        <position position="265"/>
    </location>
    <ligand>
        <name>Zn(2+)</name>
        <dbReference type="ChEBI" id="CHEBI:29105"/>
        <label>2</label>
        <note>catalytic</note>
    </ligand>
</feature>
<feature type="region of interest" description="Disordered" evidence="16">
    <location>
        <begin position="554"/>
        <end position="632"/>
    </location>
</feature>
<dbReference type="InterPro" id="IPR033739">
    <property type="entry name" value="M10A_MMP"/>
</dbReference>
<feature type="binding site" evidence="14">
    <location>
        <position position="197"/>
    </location>
    <ligand>
        <name>Ca(2+)</name>
        <dbReference type="ChEBI" id="CHEBI:29108"/>
        <label>3</label>
    </ligand>
</feature>
<feature type="region of interest" description="Disordered" evidence="16">
    <location>
        <begin position="99"/>
        <end position="119"/>
    </location>
</feature>
<feature type="binding site" evidence="14">
    <location>
        <position position="215"/>
    </location>
    <ligand>
        <name>Zn(2+)</name>
        <dbReference type="ChEBI" id="CHEBI:29105"/>
        <label>1</label>
    </ligand>
</feature>
<evidence type="ECO:0000256" key="3">
    <source>
        <dbReference type="ARBA" id="ARBA00009614"/>
    </source>
</evidence>
<gene>
    <name evidence="18" type="ORF">Dsin_010240</name>
</gene>
<evidence type="ECO:0000256" key="7">
    <source>
        <dbReference type="ARBA" id="ARBA00022729"/>
    </source>
</evidence>
<keyword evidence="4" id="KW-0449">Lipoprotein</keyword>
<keyword evidence="9 14" id="KW-0862">Zinc</keyword>
<name>A0AAE0AT28_9ROSI</name>
<feature type="binding site" evidence="14">
    <location>
        <position position="251"/>
    </location>
    <ligand>
        <name>Zn(2+)</name>
        <dbReference type="ChEBI" id="CHEBI:29105"/>
        <label>2</label>
        <note>catalytic</note>
    </ligand>
</feature>
<dbReference type="InterPro" id="IPR006026">
    <property type="entry name" value="Peptidase_Metallo"/>
</dbReference>
<sequence>MSSVPSLLEKLNTSAGVIDEFKKFIGAHGGEVIEGLSKVKTYLQHYGYIPDMAKNFTDTFDETLVSAIKSYQKFYNIDQTGQLDMKTIAQMILPRCGNRDVGDQTSSSSSSRPSSHVHSVGHYEYFPDNPRWDKLALTFAFLPENRLSENYKKTIVRAFSRWADVTPLTFTQIESYNEADIKIAFYSGDHGDGGPFDGPLGQLAHAFEPPAGMFHFDSDENWEVEGELLKSPSRVVTAVDLESVAVHEIGHLLGLGHSTDKESVMYATLPTSARKVLLKRDDIAGIQSIYGANTKPPSPNDGGFNQRMRTYKRLRTNQRDLMAENQDRAENENVAENVTPLKAENLPVTGNVPENEHVQVTKNVPQNENVVETEEASENGDLDQYLVHPRNTWAYDITITVHCKLKLIDEIKMVLADYGELDDFKKSCFGYYLDMPHYMRGLFQAQYIHNLLLRQIRFPSANDDEMWFALGKTKFWAMKAIQSMRKKLGNRFAPQGCPHFKKWEFIKQGSHMSELWLKKELEGKLTGLPEISPTRMEEKEDYWLGIDDDLSEGPQFVPLKNVGTKEDENERGGWKRNRYRGPDEPIKRRRNLRDTSPPRHTTGEDSDRRTTRDGSDRPDMSPPLFSDCGIPIEDPHSPVRIIVREEVQMAMESEFAKFRADFFKMFSNQIPSRFSTEDYAEYDHSDGEPAFQLNTGLGVYVLEQPTAWLDNGHVDAYINLMCKRKQDLVQGRSFPRKDSISSIWRKFQPNFHRPLLKPFYPKDFEVPADLIIYAIGEKPAWGTPWADVDDVLVPCNVGDNHWVLCVVHLNDWVITIFDSAAHLQPNYPKYKEQQVLPLRRLFSLICKASGYYDVSKRRL</sequence>
<keyword evidence="12" id="KW-0325">Glycoprotein</keyword>
<dbReference type="PANTHER" id="PTHR10201:SF272">
    <property type="entry name" value="METALLOENDOPROTEINASE 5-MMP"/>
    <property type="match status" value="1"/>
</dbReference>
<feature type="short sequence motif" description="Cysteine switch" evidence="15">
    <location>
        <begin position="94"/>
        <end position="120"/>
    </location>
</feature>
<comment type="similarity">
    <text evidence="3">Belongs to the peptidase M10A family. Matrix metalloproteinases (MMPs) subfamily.</text>
</comment>
<dbReference type="Pfam" id="PF00413">
    <property type="entry name" value="Peptidase_M10"/>
    <property type="match status" value="1"/>
</dbReference>
<dbReference type="Pfam" id="PF02902">
    <property type="entry name" value="Peptidase_C48"/>
    <property type="match status" value="1"/>
</dbReference>
<feature type="compositionally biased region" description="Basic and acidic residues" evidence="16">
    <location>
        <begin position="580"/>
        <end position="619"/>
    </location>
</feature>
<dbReference type="InterPro" id="IPR024079">
    <property type="entry name" value="MetalloPept_cat_dom_sf"/>
</dbReference>
<feature type="binding site" evidence="14">
    <location>
        <position position="192"/>
    </location>
    <ligand>
        <name>Zn(2+)</name>
        <dbReference type="ChEBI" id="CHEBI:29105"/>
        <label>1</label>
    </ligand>
</feature>
<evidence type="ECO:0000313" key="18">
    <source>
        <dbReference type="EMBL" id="KAK3223215.1"/>
    </source>
</evidence>
<dbReference type="GO" id="GO:0006508">
    <property type="term" value="P:proteolysis"/>
    <property type="evidence" value="ECO:0007669"/>
    <property type="project" value="UniProtKB-KW"/>
</dbReference>
<evidence type="ECO:0000256" key="2">
    <source>
        <dbReference type="ARBA" id="ARBA00005234"/>
    </source>
</evidence>
<dbReference type="CDD" id="cd04278">
    <property type="entry name" value="ZnMc_MMP"/>
    <property type="match status" value="1"/>
</dbReference>